<dbReference type="AlphaFoldDB" id="A0A6A4H139"/>
<evidence type="ECO:0008006" key="3">
    <source>
        <dbReference type="Google" id="ProtNLM"/>
    </source>
</evidence>
<dbReference type="OrthoDB" id="3261031at2759"/>
<proteinExistence type="predicted"/>
<name>A0A6A4H139_9AGAR</name>
<reference evidence="1" key="1">
    <citation type="journal article" date="2019" name="Environ. Microbiol.">
        <title>Fungal ecological strategies reflected in gene transcription - a case study of two litter decomposers.</title>
        <authorList>
            <person name="Barbi F."/>
            <person name="Kohler A."/>
            <person name="Barry K."/>
            <person name="Baskaran P."/>
            <person name="Daum C."/>
            <person name="Fauchery L."/>
            <person name="Ihrmark K."/>
            <person name="Kuo A."/>
            <person name="LaButti K."/>
            <person name="Lipzen A."/>
            <person name="Morin E."/>
            <person name="Grigoriev I.V."/>
            <person name="Henrissat B."/>
            <person name="Lindahl B."/>
            <person name="Martin F."/>
        </authorList>
    </citation>
    <scope>NUCLEOTIDE SEQUENCE</scope>
    <source>
        <strain evidence="1">JB14</strain>
    </source>
</reference>
<dbReference type="EMBL" id="ML769622">
    <property type="protein sequence ID" value="KAE9391466.1"/>
    <property type="molecule type" value="Genomic_DNA"/>
</dbReference>
<sequence length="269" mass="31308">MPLTDQIYCLHHLNGNIAQHLHPALGGDWQQFSSEFWEVYCAVSPHEFDAKWERLLQHFPTPSVVRYLKDKIYPCRDWWAWAWISTRFTAGICTTGWPEVENRITKFLSGPKKTFFQVFKVFVEHSEQQIENVFIDIVNVLRQYAGLFAFQKCWVKMDKSLLYEIDVLQRPPGAESFYMLNQFKNSSAYIPTSHLLHLCVARRLQVTHLLRIAHLSWAGSSHIPAVLSDGRVICDCCMNINLGIPCRHFFAAWLKFPGLGFHISIIRPR</sequence>
<dbReference type="PANTHER" id="PTHR47718:SF7">
    <property type="entry name" value="PROTEIN FAR1-RELATED SEQUENCE"/>
    <property type="match status" value="1"/>
</dbReference>
<gene>
    <name evidence="1" type="ORF">BT96DRAFT_831970</name>
</gene>
<organism evidence="1 2">
    <name type="scientific">Gymnopus androsaceus JB14</name>
    <dbReference type="NCBI Taxonomy" id="1447944"/>
    <lineage>
        <taxon>Eukaryota</taxon>
        <taxon>Fungi</taxon>
        <taxon>Dikarya</taxon>
        <taxon>Basidiomycota</taxon>
        <taxon>Agaricomycotina</taxon>
        <taxon>Agaricomycetes</taxon>
        <taxon>Agaricomycetidae</taxon>
        <taxon>Agaricales</taxon>
        <taxon>Marasmiineae</taxon>
        <taxon>Omphalotaceae</taxon>
        <taxon>Gymnopus</taxon>
    </lineage>
</organism>
<dbReference type="Proteomes" id="UP000799118">
    <property type="component" value="Unassembled WGS sequence"/>
</dbReference>
<dbReference type="PANTHER" id="PTHR47718">
    <property type="entry name" value="OS01G0519700 PROTEIN"/>
    <property type="match status" value="1"/>
</dbReference>
<evidence type="ECO:0000313" key="1">
    <source>
        <dbReference type="EMBL" id="KAE9391466.1"/>
    </source>
</evidence>
<keyword evidence="2" id="KW-1185">Reference proteome</keyword>
<accession>A0A6A4H139</accession>
<evidence type="ECO:0000313" key="2">
    <source>
        <dbReference type="Proteomes" id="UP000799118"/>
    </source>
</evidence>
<protein>
    <recommendedName>
        <fullName evidence="3">SWIM-type domain-containing protein</fullName>
    </recommendedName>
</protein>